<evidence type="ECO:0000313" key="1">
    <source>
        <dbReference type="EMBL" id="KPY86714.1"/>
    </source>
</evidence>
<proteinExistence type="predicted"/>
<protein>
    <submittedName>
        <fullName evidence="1">Uncharacterized protein</fullName>
    </submittedName>
</protein>
<sequence length="86" mass="9815">MFHRESDPNEDRPPTWFPWWGYPAFFRLYDHRTGVLISETKIYDLESAGDKLSWGSGSGVVMSGLILIGPNLPDCMGDRPTRMNPQ</sequence>
<dbReference type="EMBL" id="LJRM01000074">
    <property type="protein sequence ID" value="KPY86714.1"/>
    <property type="molecule type" value="Genomic_DNA"/>
</dbReference>
<accession>A0A0Q0CFW7</accession>
<dbReference type="PATRIC" id="fig|129140.3.peg.2444"/>
<gene>
    <name evidence="1" type="ORF">ALO44_04950</name>
</gene>
<comment type="caution">
    <text evidence="1">The sequence shown here is derived from an EMBL/GenBank/DDBJ whole genome shotgun (WGS) entry which is preliminary data.</text>
</comment>
<reference evidence="1 2" key="1">
    <citation type="submission" date="2015-09" db="EMBL/GenBank/DDBJ databases">
        <title>Genome announcement of multiple Pseudomonas syringae strains.</title>
        <authorList>
            <person name="Thakur S."/>
            <person name="Wang P.W."/>
            <person name="Gong Y."/>
            <person name="Weir B.S."/>
            <person name="Guttman D.S."/>
        </authorList>
    </citation>
    <scope>NUCLEOTIDE SEQUENCE [LARGE SCALE GENOMIC DNA]</scope>
    <source>
        <strain evidence="1 2">ICMP4091</strain>
    </source>
</reference>
<dbReference type="AlphaFoldDB" id="A0A0Q0CFW7"/>
<name>A0A0Q0CFW7_9PSED</name>
<organism evidence="1 2">
    <name type="scientific">Pseudomonas syringae pv. tagetis</name>
    <dbReference type="NCBI Taxonomy" id="129140"/>
    <lineage>
        <taxon>Bacteria</taxon>
        <taxon>Pseudomonadati</taxon>
        <taxon>Pseudomonadota</taxon>
        <taxon>Gammaproteobacteria</taxon>
        <taxon>Pseudomonadales</taxon>
        <taxon>Pseudomonadaceae</taxon>
        <taxon>Pseudomonas</taxon>
    </lineage>
</organism>
<dbReference type="Proteomes" id="UP000050474">
    <property type="component" value="Unassembled WGS sequence"/>
</dbReference>
<dbReference type="STRING" id="129140.ALO44_04950"/>
<evidence type="ECO:0000313" key="2">
    <source>
        <dbReference type="Proteomes" id="UP000050474"/>
    </source>
</evidence>